<keyword evidence="5" id="KW-1015">Disulfide bond</keyword>
<dbReference type="PANTHER" id="PTHR13847">
    <property type="entry name" value="SARCOSINE DEHYDROGENASE-RELATED"/>
    <property type="match status" value="1"/>
</dbReference>
<evidence type="ECO:0000256" key="3">
    <source>
        <dbReference type="ARBA" id="ARBA00023004"/>
    </source>
</evidence>
<proteinExistence type="predicted"/>
<dbReference type="InterPro" id="IPR005805">
    <property type="entry name" value="Rieske_Fe-S_prot_C"/>
</dbReference>
<keyword evidence="2" id="KW-0479">Metal-binding</keyword>
<keyword evidence="4" id="KW-0411">Iron-sulfur</keyword>
<protein>
    <submittedName>
        <fullName evidence="7">FAD-dependent oxidoreductase</fullName>
    </submittedName>
</protein>
<organism evidence="7 8">
    <name type="scientific">Mucilaginibacter lutimaris</name>
    <dbReference type="NCBI Taxonomy" id="931629"/>
    <lineage>
        <taxon>Bacteria</taxon>
        <taxon>Pseudomonadati</taxon>
        <taxon>Bacteroidota</taxon>
        <taxon>Sphingobacteriia</taxon>
        <taxon>Sphingobacteriales</taxon>
        <taxon>Sphingobacteriaceae</taxon>
        <taxon>Mucilaginibacter</taxon>
    </lineage>
</organism>
<dbReference type="EMBL" id="JBHTIA010000003">
    <property type="protein sequence ID" value="MFD0764720.1"/>
    <property type="molecule type" value="Genomic_DNA"/>
</dbReference>
<evidence type="ECO:0000313" key="7">
    <source>
        <dbReference type="EMBL" id="MFD0764720.1"/>
    </source>
</evidence>
<dbReference type="Gene3D" id="3.50.50.60">
    <property type="entry name" value="FAD/NAD(P)-binding domain"/>
    <property type="match status" value="1"/>
</dbReference>
<evidence type="ECO:0000259" key="6">
    <source>
        <dbReference type="PROSITE" id="PS51296"/>
    </source>
</evidence>
<dbReference type="SUPFAM" id="SSF51905">
    <property type="entry name" value="FAD/NAD(P)-binding domain"/>
    <property type="match status" value="1"/>
</dbReference>
<keyword evidence="8" id="KW-1185">Reference proteome</keyword>
<dbReference type="Pfam" id="PF01266">
    <property type="entry name" value="DAO"/>
    <property type="match status" value="1"/>
</dbReference>
<dbReference type="InterPro" id="IPR036922">
    <property type="entry name" value="Rieske_2Fe-2S_sf"/>
</dbReference>
<dbReference type="InterPro" id="IPR006076">
    <property type="entry name" value="FAD-dep_OxRdtase"/>
</dbReference>
<evidence type="ECO:0000313" key="8">
    <source>
        <dbReference type="Proteomes" id="UP001597073"/>
    </source>
</evidence>
<dbReference type="InterPro" id="IPR017941">
    <property type="entry name" value="Rieske_2Fe-2S"/>
</dbReference>
<gene>
    <name evidence="7" type="ORF">ACFQZI_07625</name>
</gene>
<dbReference type="PROSITE" id="PS51296">
    <property type="entry name" value="RIESKE"/>
    <property type="match status" value="1"/>
</dbReference>
<sequence>MEKINTTRQQTLRDSETLSPWQKGSFTLNATTDKITGETVYDALVVGGGITGLTTALLLQKQGKQTILAEARTIGFGTTGGTSAHLNTFFDATYADVESDFSEADAKLLANCGKEAFSMIRDLSQDHNIACDLEIKDGYLYAETDEEVKILDDILTASQKAGIEVFEADDNGVKVPFKKSIVFKKQGQFHPLKYIYGLAKAFIEAGGVLLEDTFIRETSFADGVHLAKGDSVTIKAKNLVYATHLPPGINVFDFNCAPYRSYVIGVKLKNEADYPDCLSYDSKEPYHYFRGHTVDGQKYLLVGGEDHKTGHEDPDAAFDTLEKYIRNYYDVDEVAFKWSSQYYVPTDQLPFIGQMPMGDDNLYMATGYNGNGMMFGTIAGKMISDAILGKENEYADLFNPSRIKPVAGFMDFVKENADVAYRFVADRISAESINSLKDLESDTGTIVKYEGEKLAVYKDADGKITALNPTCTHAGCIVCFNHAEKSWDCPCHGGRFDIDGKVLTGPPRMDLQKVDIE</sequence>
<dbReference type="Gene3D" id="3.30.9.10">
    <property type="entry name" value="D-Amino Acid Oxidase, subunit A, domain 2"/>
    <property type="match status" value="1"/>
</dbReference>
<evidence type="ECO:0000256" key="2">
    <source>
        <dbReference type="ARBA" id="ARBA00022723"/>
    </source>
</evidence>
<name>A0ABW2ZEW1_9SPHI</name>
<feature type="domain" description="Rieske" evidence="6">
    <location>
        <begin position="431"/>
        <end position="517"/>
    </location>
</feature>
<keyword evidence="3" id="KW-0408">Iron</keyword>
<accession>A0ABW2ZEW1</accession>
<evidence type="ECO:0000256" key="4">
    <source>
        <dbReference type="ARBA" id="ARBA00023014"/>
    </source>
</evidence>
<dbReference type="InterPro" id="IPR036188">
    <property type="entry name" value="FAD/NAD-bd_sf"/>
</dbReference>
<dbReference type="Proteomes" id="UP001597073">
    <property type="component" value="Unassembled WGS sequence"/>
</dbReference>
<dbReference type="PANTHER" id="PTHR13847:SF281">
    <property type="entry name" value="FAD DEPENDENT OXIDOREDUCTASE DOMAIN-CONTAINING PROTEIN"/>
    <property type="match status" value="1"/>
</dbReference>
<evidence type="ECO:0000256" key="1">
    <source>
        <dbReference type="ARBA" id="ARBA00022714"/>
    </source>
</evidence>
<reference evidence="8" key="1">
    <citation type="journal article" date="2019" name="Int. J. Syst. Evol. Microbiol.">
        <title>The Global Catalogue of Microorganisms (GCM) 10K type strain sequencing project: providing services to taxonomists for standard genome sequencing and annotation.</title>
        <authorList>
            <consortium name="The Broad Institute Genomics Platform"/>
            <consortium name="The Broad Institute Genome Sequencing Center for Infectious Disease"/>
            <person name="Wu L."/>
            <person name="Ma J."/>
        </authorList>
    </citation>
    <scope>NUCLEOTIDE SEQUENCE [LARGE SCALE GENOMIC DNA]</scope>
    <source>
        <strain evidence="8">CCUG 60742</strain>
    </source>
</reference>
<dbReference type="RefSeq" id="WP_377140613.1">
    <property type="nucleotide sequence ID" value="NZ_JBHTIA010000003.1"/>
</dbReference>
<dbReference type="SUPFAM" id="SSF50022">
    <property type="entry name" value="ISP domain"/>
    <property type="match status" value="1"/>
</dbReference>
<dbReference type="PRINTS" id="PR00162">
    <property type="entry name" value="RIESKE"/>
</dbReference>
<dbReference type="Gene3D" id="2.102.10.10">
    <property type="entry name" value="Rieske [2Fe-2S] iron-sulphur domain"/>
    <property type="match status" value="1"/>
</dbReference>
<keyword evidence="1" id="KW-0001">2Fe-2S</keyword>
<comment type="caution">
    <text evidence="7">The sequence shown here is derived from an EMBL/GenBank/DDBJ whole genome shotgun (WGS) entry which is preliminary data.</text>
</comment>
<dbReference type="Pfam" id="PF00355">
    <property type="entry name" value="Rieske"/>
    <property type="match status" value="1"/>
</dbReference>
<evidence type="ECO:0000256" key="5">
    <source>
        <dbReference type="ARBA" id="ARBA00023157"/>
    </source>
</evidence>